<dbReference type="GO" id="GO:0005737">
    <property type="term" value="C:cytoplasm"/>
    <property type="evidence" value="ECO:0007669"/>
    <property type="project" value="TreeGrafter"/>
</dbReference>
<feature type="region of interest" description="Disordered" evidence="3">
    <location>
        <begin position="533"/>
        <end position="608"/>
    </location>
</feature>
<dbReference type="Proteomes" id="UP001219518">
    <property type="component" value="Unassembled WGS sequence"/>
</dbReference>
<feature type="region of interest" description="Disordered" evidence="3">
    <location>
        <begin position="258"/>
        <end position="277"/>
    </location>
</feature>
<dbReference type="EMBL" id="JAHWGI010000085">
    <property type="protein sequence ID" value="KAK3909115.1"/>
    <property type="molecule type" value="Genomic_DNA"/>
</dbReference>
<feature type="region of interest" description="Disordered" evidence="3">
    <location>
        <begin position="1"/>
        <end position="52"/>
    </location>
</feature>
<feature type="compositionally biased region" description="Low complexity" evidence="3">
    <location>
        <begin position="730"/>
        <end position="739"/>
    </location>
</feature>
<dbReference type="PANTHER" id="PTHR24200:SF11">
    <property type="entry name" value="TOUCAN, ISOFORM A"/>
    <property type="match status" value="1"/>
</dbReference>
<feature type="compositionally biased region" description="Polar residues" evidence="3">
    <location>
        <begin position="563"/>
        <end position="578"/>
    </location>
</feature>
<feature type="compositionally biased region" description="Low complexity" evidence="3">
    <location>
        <begin position="534"/>
        <end position="545"/>
    </location>
</feature>
<feature type="compositionally biased region" description="Acidic residues" evidence="3">
    <location>
        <begin position="710"/>
        <end position="720"/>
    </location>
</feature>
<feature type="region of interest" description="Disordered" evidence="3">
    <location>
        <begin position="625"/>
        <end position="657"/>
    </location>
</feature>
<evidence type="ECO:0000256" key="1">
    <source>
        <dbReference type="ARBA" id="ARBA00023054"/>
    </source>
</evidence>
<evidence type="ECO:0000313" key="4">
    <source>
        <dbReference type="EMBL" id="KAK3909115.1"/>
    </source>
</evidence>
<proteinExistence type="predicted"/>
<feature type="compositionally biased region" description="Low complexity" evidence="3">
    <location>
        <begin position="579"/>
        <end position="592"/>
    </location>
</feature>
<feature type="compositionally biased region" description="Low complexity" evidence="3">
    <location>
        <begin position="431"/>
        <end position="441"/>
    </location>
</feature>
<name>A0AAE1GTL1_9NEOP</name>
<reference evidence="4" key="2">
    <citation type="journal article" date="2023" name="BMC Genomics">
        <title>Pest status, molecular evolution, and epigenetic factors derived from the genome assembly of Frankliniella fusca, a thysanopteran phytovirus vector.</title>
        <authorList>
            <person name="Catto M.A."/>
            <person name="Labadie P.E."/>
            <person name="Jacobson A.L."/>
            <person name="Kennedy G.G."/>
            <person name="Srinivasan R."/>
            <person name="Hunt B.G."/>
        </authorList>
    </citation>
    <scope>NUCLEOTIDE SEQUENCE</scope>
    <source>
        <strain evidence="4">PL_HMW_Pooled</strain>
    </source>
</reference>
<feature type="compositionally biased region" description="Low complexity" evidence="3">
    <location>
        <begin position="504"/>
        <end position="516"/>
    </location>
</feature>
<feature type="compositionally biased region" description="Polar residues" evidence="3">
    <location>
        <begin position="755"/>
        <end position="764"/>
    </location>
</feature>
<comment type="caution">
    <text evidence="4">The sequence shown here is derived from an EMBL/GenBank/DDBJ whole genome shotgun (WGS) entry which is preliminary data.</text>
</comment>
<evidence type="ECO:0000256" key="2">
    <source>
        <dbReference type="SAM" id="Coils"/>
    </source>
</evidence>
<organism evidence="4 5">
    <name type="scientific">Frankliniella fusca</name>
    <dbReference type="NCBI Taxonomy" id="407009"/>
    <lineage>
        <taxon>Eukaryota</taxon>
        <taxon>Metazoa</taxon>
        <taxon>Ecdysozoa</taxon>
        <taxon>Arthropoda</taxon>
        <taxon>Hexapoda</taxon>
        <taxon>Insecta</taxon>
        <taxon>Pterygota</taxon>
        <taxon>Neoptera</taxon>
        <taxon>Paraneoptera</taxon>
        <taxon>Thysanoptera</taxon>
        <taxon>Terebrantia</taxon>
        <taxon>Thripoidea</taxon>
        <taxon>Thripidae</taxon>
        <taxon>Frankliniella</taxon>
    </lineage>
</organism>
<gene>
    <name evidence="4" type="ORF">KUF71_003714</name>
</gene>
<accession>A0AAE1GTL1</accession>
<evidence type="ECO:0000256" key="3">
    <source>
        <dbReference type="SAM" id="MobiDB-lite"/>
    </source>
</evidence>
<keyword evidence="5" id="KW-1185">Reference proteome</keyword>
<keyword evidence="1 2" id="KW-0175">Coiled coil</keyword>
<feature type="compositionally biased region" description="Low complexity" evidence="3">
    <location>
        <begin position="625"/>
        <end position="637"/>
    </location>
</feature>
<reference evidence="4" key="1">
    <citation type="submission" date="2021-07" db="EMBL/GenBank/DDBJ databases">
        <authorList>
            <person name="Catto M.A."/>
            <person name="Jacobson A."/>
            <person name="Kennedy G."/>
            <person name="Labadie P."/>
            <person name="Hunt B.G."/>
            <person name="Srinivasan R."/>
        </authorList>
    </citation>
    <scope>NUCLEOTIDE SEQUENCE</scope>
    <source>
        <strain evidence="4">PL_HMW_Pooled</strain>
        <tissue evidence="4">Head</tissue>
    </source>
</reference>
<dbReference type="GO" id="GO:0005634">
    <property type="term" value="C:nucleus"/>
    <property type="evidence" value="ECO:0007669"/>
    <property type="project" value="TreeGrafter"/>
</dbReference>
<dbReference type="GO" id="GO:0008017">
    <property type="term" value="F:microtubule binding"/>
    <property type="evidence" value="ECO:0007669"/>
    <property type="project" value="TreeGrafter"/>
</dbReference>
<feature type="region of interest" description="Disordered" evidence="3">
    <location>
        <begin position="486"/>
        <end position="516"/>
    </location>
</feature>
<dbReference type="AlphaFoldDB" id="A0AAE1GTL1"/>
<protein>
    <submittedName>
        <fullName evidence="4">Microtubule-associated tumor suppressor candidate 2</fullName>
    </submittedName>
</protein>
<sequence>MHHNGRLEPVAKQTQQNGVSAAPLPARRGLAGGLRSSPQPQSPPVQGPTPQEVAAELRKRLLPDLRHNAAAFEAMAVLLDYTTTKLGAFAAPALRRDLEKTKSDVASTVALLEEAREQRRVLERERDEEREARAELEERTRALEAAAEQREQELQRRLAGHSDELDTLRAAHASEVATLRGQMDARALEAADAVSAATRGLREEYELELDRVTRRHEETLRAALGAARAEAEREAVQRDQEAARREAELAAQLAARGAAHEALREQSRRVMDSMKSDKDARTQALAARCRELQDEVDSLRSVLELRCDELQKSRRENDALRIAADQLPGAEQRISTLTARLEDLQVQLDRKGELESRLLQENSELHQSFSKEIKEKQMLSLQNEQLQFKLKQNTEVVNALAANMSDFHDVSAIMSASMNGLSQDRSRRSVKSNNNNNNRSVASPPESPRVKGVVEKSESVSYMLEMEADSTDEVVSRIYRRMASTPLASPAHAPHSPHAHAPHPRSAPASSARRANPLSAVQLQARELCPLSQSASATAITTSPTRPTPKQRTMSASLRVRSRSISSDSGECLSSGNWSPPASLPSSQQQQRLQRRSPDVVDEGLLAPSSGIGYDCSDIEDFSSSKSSSMSCSSESSELGGAKEHDEHPAEEDDEVEQAMFQLQQDHQDLMTASCGSVTLPQDAGGEAMICSEEMNEDEVSANGLHSSCEEDASCSEDDDSRGASGAGAGRARAGLSGLPRLSLPMTPTAGCGQSAINTPMDSSWSEDMELPVSLSETS</sequence>
<dbReference type="PANTHER" id="PTHR24200">
    <property type="entry name" value="TOUCAN, ISOFORM A"/>
    <property type="match status" value="1"/>
</dbReference>
<evidence type="ECO:0000313" key="5">
    <source>
        <dbReference type="Proteomes" id="UP001219518"/>
    </source>
</evidence>
<feature type="region of interest" description="Disordered" evidence="3">
    <location>
        <begin position="418"/>
        <end position="454"/>
    </location>
</feature>
<dbReference type="InterPro" id="IPR051293">
    <property type="entry name" value="MTUS1/CCDC69"/>
</dbReference>
<feature type="region of interest" description="Disordered" evidence="3">
    <location>
        <begin position="696"/>
        <end position="779"/>
    </location>
</feature>
<feature type="coiled-coil region" evidence="2">
    <location>
        <begin position="202"/>
        <end position="246"/>
    </location>
</feature>
<feature type="coiled-coil region" evidence="2">
    <location>
        <begin position="98"/>
        <end position="171"/>
    </location>
</feature>